<gene>
    <name evidence="2" type="ORF">GCM10018785_70210</name>
</gene>
<proteinExistence type="predicted"/>
<evidence type="ECO:0000313" key="2">
    <source>
        <dbReference type="EMBL" id="GHE94734.1"/>
    </source>
</evidence>
<organism evidence="2 3">
    <name type="scientific">Streptomyces longispororuber</name>
    <dbReference type="NCBI Taxonomy" id="68230"/>
    <lineage>
        <taxon>Bacteria</taxon>
        <taxon>Bacillati</taxon>
        <taxon>Actinomycetota</taxon>
        <taxon>Actinomycetes</taxon>
        <taxon>Kitasatosporales</taxon>
        <taxon>Streptomycetaceae</taxon>
        <taxon>Streptomyces</taxon>
    </lineage>
</organism>
<accession>A0A919A930</accession>
<dbReference type="RefSeq" id="WP_190140244.1">
    <property type="nucleotide sequence ID" value="NZ_BNBT01000199.1"/>
</dbReference>
<sequence length="72" mass="7425">MTSTHHPAQDPASPAPGGPRTEEGTDALKEQLVQHLMAVIGAPDDPATAHAADRALTALDARLRAEHARAAA</sequence>
<evidence type="ECO:0000256" key="1">
    <source>
        <dbReference type="SAM" id="MobiDB-lite"/>
    </source>
</evidence>
<keyword evidence="3" id="KW-1185">Reference proteome</keyword>
<feature type="region of interest" description="Disordered" evidence="1">
    <location>
        <begin position="1"/>
        <end position="26"/>
    </location>
</feature>
<protein>
    <submittedName>
        <fullName evidence="2">Uncharacterized protein</fullName>
    </submittedName>
</protein>
<evidence type="ECO:0000313" key="3">
    <source>
        <dbReference type="Proteomes" id="UP000608024"/>
    </source>
</evidence>
<reference evidence="2" key="2">
    <citation type="submission" date="2020-09" db="EMBL/GenBank/DDBJ databases">
        <authorList>
            <person name="Sun Q."/>
            <person name="Ohkuma M."/>
        </authorList>
    </citation>
    <scope>NUCLEOTIDE SEQUENCE</scope>
    <source>
        <strain evidence="2">JCM 4784</strain>
    </source>
</reference>
<dbReference type="EMBL" id="BNBT01000199">
    <property type="protein sequence ID" value="GHE94734.1"/>
    <property type="molecule type" value="Genomic_DNA"/>
</dbReference>
<dbReference type="Proteomes" id="UP000608024">
    <property type="component" value="Unassembled WGS sequence"/>
</dbReference>
<name>A0A919A930_9ACTN</name>
<dbReference type="AlphaFoldDB" id="A0A919A930"/>
<reference evidence="2" key="1">
    <citation type="journal article" date="2014" name="Int. J. Syst. Evol. Microbiol.">
        <title>Complete genome sequence of Corynebacterium casei LMG S-19264T (=DSM 44701T), isolated from a smear-ripened cheese.</title>
        <authorList>
            <consortium name="US DOE Joint Genome Institute (JGI-PGF)"/>
            <person name="Walter F."/>
            <person name="Albersmeier A."/>
            <person name="Kalinowski J."/>
            <person name="Ruckert C."/>
        </authorList>
    </citation>
    <scope>NUCLEOTIDE SEQUENCE</scope>
    <source>
        <strain evidence="2">JCM 4784</strain>
    </source>
</reference>
<comment type="caution">
    <text evidence="2">The sequence shown here is derived from an EMBL/GenBank/DDBJ whole genome shotgun (WGS) entry which is preliminary data.</text>
</comment>